<keyword evidence="6" id="KW-0539">Nucleus</keyword>
<dbReference type="GO" id="GO:0010629">
    <property type="term" value="P:negative regulation of gene expression"/>
    <property type="evidence" value="ECO:0007669"/>
    <property type="project" value="UniProtKB-ARBA"/>
</dbReference>
<evidence type="ECO:0000259" key="7">
    <source>
        <dbReference type="SMART" id="SM00479"/>
    </source>
</evidence>
<comment type="similarity">
    <text evidence="2">Belongs to the REXO1/REXO3 family.</text>
</comment>
<evidence type="ECO:0000256" key="6">
    <source>
        <dbReference type="ARBA" id="ARBA00023242"/>
    </source>
</evidence>
<keyword evidence="9" id="KW-1185">Reference proteome</keyword>
<gene>
    <name evidence="8" type="ORF">CALCODRAFT_422460</name>
</gene>
<dbReference type="InParanoid" id="A0A165CE76"/>
<dbReference type="AlphaFoldDB" id="A0A165CE76"/>
<dbReference type="PANTHER" id="PTHR12801:SF115">
    <property type="entry name" value="FI18136P1-RELATED"/>
    <property type="match status" value="1"/>
</dbReference>
<feature type="non-terminal residue" evidence="8">
    <location>
        <position position="1"/>
    </location>
</feature>
<evidence type="ECO:0000256" key="5">
    <source>
        <dbReference type="ARBA" id="ARBA00022839"/>
    </source>
</evidence>
<dbReference type="Gene3D" id="3.30.420.10">
    <property type="entry name" value="Ribonuclease H-like superfamily/Ribonuclease H"/>
    <property type="match status" value="1"/>
</dbReference>
<dbReference type="InterPro" id="IPR047021">
    <property type="entry name" value="REXO1/3/4-like"/>
</dbReference>
<dbReference type="FunCoup" id="A0A165CE76">
    <property type="interactions" value="208"/>
</dbReference>
<dbReference type="OrthoDB" id="8191639at2759"/>
<keyword evidence="5" id="KW-0269">Exonuclease</keyword>
<dbReference type="GO" id="GO:0004527">
    <property type="term" value="F:exonuclease activity"/>
    <property type="evidence" value="ECO:0007669"/>
    <property type="project" value="UniProtKB-KW"/>
</dbReference>
<dbReference type="PANTHER" id="PTHR12801">
    <property type="entry name" value="RNA EXONUCLEASE REXO1 / RECO3 FAMILY MEMBER-RELATED"/>
    <property type="match status" value="1"/>
</dbReference>
<sequence>ATPSPVPSPTAPTRERTGPPVLAINAANSKIPMKDRQTMVSRLWEEFNRLYSTILPGSGPDLARDHAVKQEAEVYDKTNKLTYRNAVITTLAGLKKRIVPTSASHPSVGTDSQVATKQREQQSLAALVVTASDIEAAVMTKEEMTTWEYVVDAPQEPGGNRVTDDGLTKTCERCRTDFVVQGEGFDTTACRFHWARPRMQKVPGGKREKFYACCQSNDASEGCQLGPHVFREGSAEDLHARHSFSPTAPYTGPEGKILDVVALDCEMIYTTQGMSCARITVVDGRGDEVLDELVRLDEGVKALDYNTRFSGIKNLEAAILDLEGARAALAHFIGPDTIIIGHALENDLKTMRMLHYRVVDTAVLFPHHAGPPIRHALRELVKVHLGQLIQTAGAEGHSSLEDSQGALNLVKFWVKRDREKK</sequence>
<keyword evidence="4" id="KW-0378">Hydrolase</keyword>
<evidence type="ECO:0000256" key="4">
    <source>
        <dbReference type="ARBA" id="ARBA00022801"/>
    </source>
</evidence>
<evidence type="ECO:0000313" key="8">
    <source>
        <dbReference type="EMBL" id="KZT50653.1"/>
    </source>
</evidence>
<dbReference type="FunFam" id="3.30.420.10:FF:000031">
    <property type="entry name" value="RNA exonuclease 1"/>
    <property type="match status" value="1"/>
</dbReference>
<dbReference type="InterPro" id="IPR012337">
    <property type="entry name" value="RNaseH-like_sf"/>
</dbReference>
<feature type="domain" description="Exonuclease" evidence="7">
    <location>
        <begin position="259"/>
        <end position="419"/>
    </location>
</feature>
<feature type="non-terminal residue" evidence="8">
    <location>
        <position position="421"/>
    </location>
</feature>
<dbReference type="SUPFAM" id="SSF53098">
    <property type="entry name" value="Ribonuclease H-like"/>
    <property type="match status" value="1"/>
</dbReference>
<name>A0A165CE76_9BASI</name>
<evidence type="ECO:0000256" key="1">
    <source>
        <dbReference type="ARBA" id="ARBA00004123"/>
    </source>
</evidence>
<evidence type="ECO:0000256" key="2">
    <source>
        <dbReference type="ARBA" id="ARBA00006357"/>
    </source>
</evidence>
<accession>A0A165CE76</accession>
<protein>
    <recommendedName>
        <fullName evidence="7">Exonuclease domain-containing protein</fullName>
    </recommendedName>
</protein>
<dbReference type="InterPro" id="IPR034922">
    <property type="entry name" value="REX1-like_exo"/>
</dbReference>
<organism evidence="8 9">
    <name type="scientific">Calocera cornea HHB12733</name>
    <dbReference type="NCBI Taxonomy" id="1353952"/>
    <lineage>
        <taxon>Eukaryota</taxon>
        <taxon>Fungi</taxon>
        <taxon>Dikarya</taxon>
        <taxon>Basidiomycota</taxon>
        <taxon>Agaricomycotina</taxon>
        <taxon>Dacrymycetes</taxon>
        <taxon>Dacrymycetales</taxon>
        <taxon>Dacrymycetaceae</taxon>
        <taxon>Calocera</taxon>
    </lineage>
</organism>
<proteinExistence type="inferred from homology"/>
<evidence type="ECO:0000256" key="3">
    <source>
        <dbReference type="ARBA" id="ARBA00022722"/>
    </source>
</evidence>
<reference evidence="8 9" key="1">
    <citation type="journal article" date="2016" name="Mol. Biol. Evol.">
        <title>Comparative Genomics of Early-Diverging Mushroom-Forming Fungi Provides Insights into the Origins of Lignocellulose Decay Capabilities.</title>
        <authorList>
            <person name="Nagy L.G."/>
            <person name="Riley R."/>
            <person name="Tritt A."/>
            <person name="Adam C."/>
            <person name="Daum C."/>
            <person name="Floudas D."/>
            <person name="Sun H."/>
            <person name="Yadav J.S."/>
            <person name="Pangilinan J."/>
            <person name="Larsson K.H."/>
            <person name="Matsuura K."/>
            <person name="Barry K."/>
            <person name="Labutti K."/>
            <person name="Kuo R."/>
            <person name="Ohm R.A."/>
            <person name="Bhattacharya S.S."/>
            <person name="Shirouzu T."/>
            <person name="Yoshinaga Y."/>
            <person name="Martin F.M."/>
            <person name="Grigoriev I.V."/>
            <person name="Hibbett D.S."/>
        </authorList>
    </citation>
    <scope>NUCLEOTIDE SEQUENCE [LARGE SCALE GENOMIC DNA]</scope>
    <source>
        <strain evidence="8 9">HHB12733</strain>
    </source>
</reference>
<evidence type="ECO:0000313" key="9">
    <source>
        <dbReference type="Proteomes" id="UP000076842"/>
    </source>
</evidence>
<dbReference type="InterPro" id="IPR036397">
    <property type="entry name" value="RNaseH_sf"/>
</dbReference>
<dbReference type="CDD" id="cd06145">
    <property type="entry name" value="REX1_like"/>
    <property type="match status" value="1"/>
</dbReference>
<dbReference type="InterPro" id="IPR013520">
    <property type="entry name" value="Ribonucl_H"/>
</dbReference>
<keyword evidence="3" id="KW-0540">Nuclease</keyword>
<dbReference type="STRING" id="1353952.A0A165CE76"/>
<dbReference type="EMBL" id="KV424154">
    <property type="protein sequence ID" value="KZT50653.1"/>
    <property type="molecule type" value="Genomic_DNA"/>
</dbReference>
<dbReference type="Proteomes" id="UP000076842">
    <property type="component" value="Unassembled WGS sequence"/>
</dbReference>
<dbReference type="GO" id="GO:0003676">
    <property type="term" value="F:nucleic acid binding"/>
    <property type="evidence" value="ECO:0007669"/>
    <property type="project" value="InterPro"/>
</dbReference>
<dbReference type="SMART" id="SM00479">
    <property type="entry name" value="EXOIII"/>
    <property type="match status" value="1"/>
</dbReference>
<dbReference type="GO" id="GO:0005634">
    <property type="term" value="C:nucleus"/>
    <property type="evidence" value="ECO:0007669"/>
    <property type="project" value="UniProtKB-SubCell"/>
</dbReference>
<comment type="subcellular location">
    <subcellularLocation>
        <location evidence="1">Nucleus</location>
    </subcellularLocation>
</comment>